<proteinExistence type="predicted"/>
<name>A0A0E9RI59_ANGAN</name>
<sequence>MGVVIHNEFKIPSAAILDPVPKVFPFPAGHSSAPLSPALPHTPELF</sequence>
<organism evidence="1">
    <name type="scientific">Anguilla anguilla</name>
    <name type="common">European freshwater eel</name>
    <name type="synonym">Muraena anguilla</name>
    <dbReference type="NCBI Taxonomy" id="7936"/>
    <lineage>
        <taxon>Eukaryota</taxon>
        <taxon>Metazoa</taxon>
        <taxon>Chordata</taxon>
        <taxon>Craniata</taxon>
        <taxon>Vertebrata</taxon>
        <taxon>Euteleostomi</taxon>
        <taxon>Actinopterygii</taxon>
        <taxon>Neopterygii</taxon>
        <taxon>Teleostei</taxon>
        <taxon>Anguilliformes</taxon>
        <taxon>Anguillidae</taxon>
        <taxon>Anguilla</taxon>
    </lineage>
</organism>
<protein>
    <submittedName>
        <fullName evidence="1">Uncharacterized protein</fullName>
    </submittedName>
</protein>
<accession>A0A0E9RI59</accession>
<evidence type="ECO:0000313" key="1">
    <source>
        <dbReference type="EMBL" id="JAH28487.1"/>
    </source>
</evidence>
<dbReference type="EMBL" id="GBXM01080090">
    <property type="protein sequence ID" value="JAH28487.1"/>
    <property type="molecule type" value="Transcribed_RNA"/>
</dbReference>
<dbReference type="AlphaFoldDB" id="A0A0E9RI59"/>
<reference evidence="1" key="1">
    <citation type="submission" date="2014-11" db="EMBL/GenBank/DDBJ databases">
        <authorList>
            <person name="Amaro Gonzalez C."/>
        </authorList>
    </citation>
    <scope>NUCLEOTIDE SEQUENCE</scope>
</reference>
<reference evidence="1" key="2">
    <citation type="journal article" date="2015" name="Fish Shellfish Immunol.">
        <title>Early steps in the European eel (Anguilla anguilla)-Vibrio vulnificus interaction in the gills: Role of the RtxA13 toxin.</title>
        <authorList>
            <person name="Callol A."/>
            <person name="Pajuelo D."/>
            <person name="Ebbesson L."/>
            <person name="Teles M."/>
            <person name="MacKenzie S."/>
            <person name="Amaro C."/>
        </authorList>
    </citation>
    <scope>NUCLEOTIDE SEQUENCE</scope>
</reference>